<dbReference type="GO" id="GO:0016020">
    <property type="term" value="C:membrane"/>
    <property type="evidence" value="ECO:0007669"/>
    <property type="project" value="UniProtKB-SubCell"/>
</dbReference>
<dbReference type="AlphaFoldDB" id="A0A142EIK5"/>
<organism evidence="9 10">
    <name type="scientific">Algoriphagus sanaruensis</name>
    <dbReference type="NCBI Taxonomy" id="1727163"/>
    <lineage>
        <taxon>Bacteria</taxon>
        <taxon>Pseudomonadati</taxon>
        <taxon>Bacteroidota</taxon>
        <taxon>Cytophagia</taxon>
        <taxon>Cytophagales</taxon>
        <taxon>Cyclobacteriaceae</taxon>
        <taxon>Algoriphagus</taxon>
    </lineage>
</organism>
<dbReference type="PATRIC" id="fig|1727163.4.peg.220"/>
<feature type="region of interest" description="Disordered" evidence="5">
    <location>
        <begin position="261"/>
        <end position="282"/>
    </location>
</feature>
<dbReference type="STRING" id="1727163.AO498_01060"/>
<accession>A0A142EIK5</accession>
<protein>
    <submittedName>
        <fullName evidence="9">Rhomboid family protein</fullName>
    </submittedName>
</protein>
<dbReference type="Gene3D" id="1.20.1540.10">
    <property type="entry name" value="Rhomboid-like"/>
    <property type="match status" value="1"/>
</dbReference>
<dbReference type="SUPFAM" id="SSF144091">
    <property type="entry name" value="Rhomboid-like"/>
    <property type="match status" value="1"/>
</dbReference>
<evidence type="ECO:0000256" key="4">
    <source>
        <dbReference type="ARBA" id="ARBA00023136"/>
    </source>
</evidence>
<proteinExistence type="predicted"/>
<dbReference type="Pfam" id="PF01694">
    <property type="entry name" value="Rhomboid"/>
    <property type="match status" value="1"/>
</dbReference>
<dbReference type="PANTHER" id="PTHR43066">
    <property type="entry name" value="RHOMBOID-RELATED PROTEIN"/>
    <property type="match status" value="1"/>
</dbReference>
<evidence type="ECO:0000259" key="8">
    <source>
        <dbReference type="Pfam" id="PF20216"/>
    </source>
</evidence>
<feature type="transmembrane region" description="Helical" evidence="6">
    <location>
        <begin position="142"/>
        <end position="160"/>
    </location>
</feature>
<evidence type="ECO:0000256" key="5">
    <source>
        <dbReference type="SAM" id="MobiDB-lite"/>
    </source>
</evidence>
<feature type="transmembrane region" description="Helical" evidence="6">
    <location>
        <begin position="20"/>
        <end position="53"/>
    </location>
</feature>
<sequence length="314" mass="34839">MYGGFWYQLRNAFNQRDNSLYKLIAINVIVFFVVLIFRVFLTIGGLGGVYKASLSWLMMPASLPKLAIQPWSAFTYMFLHEGVFHILFNMLFLYWFGQIVYQYIGSRKLANLYILGGLFGAVFYVLIYNLAPYFSGSVDSSMMLGASAGVFAVVVGAATLTPNTTFFLLLIGPVRIVYIAAFYVILSFANSIGANAGGELSHLGGALLGYLYIVQLRKGRDLGVPVQKVGLFFEGLFSKRSKVKVSYRKAKAAAESASYTTRPTASGTSSSPKTSKTELATQEEIDRILDKIAERGYEALSKDEKRKLFEFSKK</sequence>
<dbReference type="GO" id="GO:0004252">
    <property type="term" value="F:serine-type endopeptidase activity"/>
    <property type="evidence" value="ECO:0007669"/>
    <property type="project" value="InterPro"/>
</dbReference>
<dbReference type="OrthoDB" id="680602at2"/>
<evidence type="ECO:0000256" key="6">
    <source>
        <dbReference type="SAM" id="Phobius"/>
    </source>
</evidence>
<gene>
    <name evidence="9" type="ORF">AO498_01060</name>
</gene>
<dbReference type="InterPro" id="IPR035952">
    <property type="entry name" value="Rhomboid-like_sf"/>
</dbReference>
<evidence type="ECO:0000313" key="9">
    <source>
        <dbReference type="EMBL" id="AMQ54960.1"/>
    </source>
</evidence>
<dbReference type="RefSeq" id="WP_067542512.1">
    <property type="nucleotide sequence ID" value="NZ_CP012836.1"/>
</dbReference>
<keyword evidence="3 6" id="KW-1133">Transmembrane helix</keyword>
<evidence type="ECO:0000259" key="7">
    <source>
        <dbReference type="Pfam" id="PF01694"/>
    </source>
</evidence>
<dbReference type="Proteomes" id="UP000073816">
    <property type="component" value="Chromosome"/>
</dbReference>
<feature type="transmembrane region" description="Helical" evidence="6">
    <location>
        <begin position="73"/>
        <end position="97"/>
    </location>
</feature>
<dbReference type="EMBL" id="CP012836">
    <property type="protein sequence ID" value="AMQ54960.1"/>
    <property type="molecule type" value="Genomic_DNA"/>
</dbReference>
<dbReference type="InterPro" id="IPR046483">
    <property type="entry name" value="DUF6576"/>
</dbReference>
<keyword evidence="10" id="KW-1185">Reference proteome</keyword>
<evidence type="ECO:0000256" key="2">
    <source>
        <dbReference type="ARBA" id="ARBA00022692"/>
    </source>
</evidence>
<feature type="domain" description="DUF6576" evidence="8">
    <location>
        <begin position="280"/>
        <end position="314"/>
    </location>
</feature>
<evidence type="ECO:0000256" key="1">
    <source>
        <dbReference type="ARBA" id="ARBA00004141"/>
    </source>
</evidence>
<evidence type="ECO:0000313" key="10">
    <source>
        <dbReference type="Proteomes" id="UP000073816"/>
    </source>
</evidence>
<feature type="transmembrane region" description="Helical" evidence="6">
    <location>
        <begin position="109"/>
        <end position="130"/>
    </location>
</feature>
<feature type="domain" description="Peptidase S54 rhomboid" evidence="7">
    <location>
        <begin position="69"/>
        <end position="216"/>
    </location>
</feature>
<evidence type="ECO:0000256" key="3">
    <source>
        <dbReference type="ARBA" id="ARBA00022989"/>
    </source>
</evidence>
<dbReference type="InterPro" id="IPR022764">
    <property type="entry name" value="Peptidase_S54_rhomboid_dom"/>
</dbReference>
<name>A0A142EIK5_9BACT</name>
<comment type="subcellular location">
    <subcellularLocation>
        <location evidence="1">Membrane</location>
        <topology evidence="1">Multi-pass membrane protein</topology>
    </subcellularLocation>
</comment>
<feature type="compositionally biased region" description="Low complexity" evidence="5">
    <location>
        <begin position="263"/>
        <end position="274"/>
    </location>
</feature>
<dbReference type="PANTHER" id="PTHR43066:SF11">
    <property type="entry name" value="PEPTIDASE S54 RHOMBOID DOMAIN-CONTAINING PROTEIN"/>
    <property type="match status" value="1"/>
</dbReference>
<keyword evidence="4 6" id="KW-0472">Membrane</keyword>
<dbReference type="KEGG" id="alm:AO498_01060"/>
<dbReference type="Pfam" id="PF20216">
    <property type="entry name" value="DUF6576"/>
    <property type="match status" value="1"/>
</dbReference>
<keyword evidence="2 6" id="KW-0812">Transmembrane</keyword>
<reference evidence="9 10" key="2">
    <citation type="journal article" date="2016" name="Genome Announc.">
        <title>Complete Genome Sequence of Algoriphagus sp. Strain M8-2, Isolated from a Brackish Lake.</title>
        <authorList>
            <person name="Muraguchi Y."/>
            <person name="Kushimoto K."/>
            <person name="Ohtsubo Y."/>
            <person name="Suzuki T."/>
            <person name="Dohra H."/>
            <person name="Kimbara K."/>
            <person name="Shintani M."/>
        </authorList>
    </citation>
    <scope>NUCLEOTIDE SEQUENCE [LARGE SCALE GENOMIC DNA]</scope>
    <source>
        <strain evidence="9 10">M8-2</strain>
    </source>
</reference>
<reference evidence="10" key="1">
    <citation type="submission" date="2015-09" db="EMBL/GenBank/DDBJ databases">
        <title>Complete sequence of Algoriphagus sp. M8-2.</title>
        <authorList>
            <person name="Shintani M."/>
        </authorList>
    </citation>
    <scope>NUCLEOTIDE SEQUENCE [LARGE SCALE GENOMIC DNA]</scope>
    <source>
        <strain evidence="10">M8-2</strain>
    </source>
</reference>